<accession>A0AA86N180</accession>
<dbReference type="EMBL" id="OX365700">
    <property type="protein sequence ID" value="CAI4032847.1"/>
    <property type="molecule type" value="Genomic_DNA"/>
</dbReference>
<name>A0AA86N180_9BACT</name>
<keyword evidence="2" id="KW-1185">Reference proteome</keyword>
<dbReference type="AlphaFoldDB" id="A0AA86N180"/>
<sequence>MDRPISTMRLTQKRSAHGTTRWALRWVLCAATLLLSAPVTTEVWAQAAPSGGSSVSGVRSFDGGVGPLFSLVGPGNLYLDGSGTQGYIYNFGSFQTFNFRTPGGQAWSGAQGLLGPQLSIGLIQGANQVGAPVVLPPPPRSVVPPPPVQSTVLDIEDFP</sequence>
<evidence type="ECO:0000313" key="1">
    <source>
        <dbReference type="EMBL" id="CAI4032847.1"/>
    </source>
</evidence>
<reference evidence="1" key="1">
    <citation type="submission" date="2022-10" db="EMBL/GenBank/DDBJ databases">
        <authorList>
            <person name="Koch H."/>
        </authorList>
    </citation>
    <scope>NUCLEOTIDE SEQUENCE</scope>
    <source>
        <strain evidence="1">DNF</strain>
    </source>
</reference>
<protein>
    <submittedName>
        <fullName evidence="1">Uncharacterized protein</fullName>
    </submittedName>
</protein>
<organism evidence="1 2">
    <name type="scientific">Nitrospira tepida</name>
    <dbReference type="NCBI Taxonomy" id="2973512"/>
    <lineage>
        <taxon>Bacteria</taxon>
        <taxon>Pseudomonadati</taxon>
        <taxon>Nitrospirota</taxon>
        <taxon>Nitrospiria</taxon>
        <taxon>Nitrospirales</taxon>
        <taxon>Nitrospiraceae</taxon>
        <taxon>Nitrospira</taxon>
    </lineage>
</organism>
<proteinExistence type="predicted"/>
<dbReference type="Proteomes" id="UP001179121">
    <property type="component" value="Chromosome"/>
</dbReference>
<gene>
    <name evidence="1" type="ORF">DNFV4_03277</name>
</gene>
<evidence type="ECO:0000313" key="2">
    <source>
        <dbReference type="Proteomes" id="UP001179121"/>
    </source>
</evidence>
<dbReference type="KEGG" id="nti:DNFV4_03277"/>